<dbReference type="SUPFAM" id="SSF51735">
    <property type="entry name" value="NAD(P)-binding Rossmann-fold domains"/>
    <property type="match status" value="1"/>
</dbReference>
<organism evidence="12 13">
    <name type="scientific">Streptomyces mimosae</name>
    <dbReference type="NCBI Taxonomy" id="2586635"/>
    <lineage>
        <taxon>Bacteria</taxon>
        <taxon>Bacillati</taxon>
        <taxon>Actinomycetota</taxon>
        <taxon>Actinomycetes</taxon>
        <taxon>Kitasatosporales</taxon>
        <taxon>Streptomycetaceae</taxon>
        <taxon>Streptomyces</taxon>
    </lineage>
</organism>
<dbReference type="InterPro" id="IPR036291">
    <property type="entry name" value="NAD(P)-bd_dom_sf"/>
</dbReference>
<dbReference type="InterPro" id="IPR001509">
    <property type="entry name" value="Epimerase_deHydtase"/>
</dbReference>
<evidence type="ECO:0000256" key="6">
    <source>
        <dbReference type="ARBA" id="ARBA00018569"/>
    </source>
</evidence>
<dbReference type="PANTHER" id="PTHR43725:SF53">
    <property type="entry name" value="UDP-ARABINOSE 4-EPIMERASE 1"/>
    <property type="match status" value="1"/>
</dbReference>
<keyword evidence="9 10" id="KW-0119">Carbohydrate metabolism</keyword>
<dbReference type="AlphaFoldDB" id="A0A5N6AC82"/>
<evidence type="ECO:0000256" key="5">
    <source>
        <dbReference type="ARBA" id="ARBA00013189"/>
    </source>
</evidence>
<accession>A0A5N6AC82</accession>
<reference evidence="12" key="1">
    <citation type="submission" date="2019-10" db="EMBL/GenBank/DDBJ databases">
        <title>Nonomuraea sp. nov., isolated from Phyllanthus amarus.</title>
        <authorList>
            <person name="Klykleung N."/>
            <person name="Tanasupawat S."/>
        </authorList>
    </citation>
    <scope>NUCLEOTIDE SEQUENCE [LARGE SCALE GENOMIC DNA]</scope>
    <source>
        <strain evidence="12">3MP-10</strain>
    </source>
</reference>
<dbReference type="UniPathway" id="UPA00214"/>
<dbReference type="GO" id="GO:0003978">
    <property type="term" value="F:UDP-glucose 4-epimerase activity"/>
    <property type="evidence" value="ECO:0007669"/>
    <property type="project" value="UniProtKB-UniRule"/>
</dbReference>
<keyword evidence="7 10" id="KW-0520">NAD</keyword>
<dbReference type="PANTHER" id="PTHR43725">
    <property type="entry name" value="UDP-GLUCOSE 4-EPIMERASE"/>
    <property type="match status" value="1"/>
</dbReference>
<dbReference type="RefSeq" id="WP_139667548.1">
    <property type="nucleotide sequence ID" value="NZ_VDLY02000006.1"/>
</dbReference>
<dbReference type="EMBL" id="VDLY02000006">
    <property type="protein sequence ID" value="KAB8166424.1"/>
    <property type="molecule type" value="Genomic_DNA"/>
</dbReference>
<comment type="similarity">
    <text evidence="4 10">Belongs to the NAD(P)-dependent epimerase/dehydratase family.</text>
</comment>
<dbReference type="Gene3D" id="3.40.50.720">
    <property type="entry name" value="NAD(P)-binding Rossmann-like Domain"/>
    <property type="match status" value="1"/>
</dbReference>
<evidence type="ECO:0000256" key="3">
    <source>
        <dbReference type="ARBA" id="ARBA00004947"/>
    </source>
</evidence>
<evidence type="ECO:0000256" key="1">
    <source>
        <dbReference type="ARBA" id="ARBA00000083"/>
    </source>
</evidence>
<proteinExistence type="inferred from homology"/>
<evidence type="ECO:0000256" key="8">
    <source>
        <dbReference type="ARBA" id="ARBA00023235"/>
    </source>
</evidence>
<dbReference type="Proteomes" id="UP000314251">
    <property type="component" value="Unassembled WGS sequence"/>
</dbReference>
<comment type="subunit">
    <text evidence="10">Homodimer.</text>
</comment>
<evidence type="ECO:0000256" key="7">
    <source>
        <dbReference type="ARBA" id="ARBA00023027"/>
    </source>
</evidence>
<feature type="domain" description="NAD-dependent epimerase/dehydratase" evidence="11">
    <location>
        <begin position="9"/>
        <end position="251"/>
    </location>
</feature>
<evidence type="ECO:0000256" key="10">
    <source>
        <dbReference type="RuleBase" id="RU366046"/>
    </source>
</evidence>
<dbReference type="EC" id="5.1.3.2" evidence="5 10"/>
<evidence type="ECO:0000256" key="4">
    <source>
        <dbReference type="ARBA" id="ARBA00007637"/>
    </source>
</evidence>
<comment type="pathway">
    <text evidence="3 10">Carbohydrate metabolism; galactose metabolism.</text>
</comment>
<evidence type="ECO:0000256" key="9">
    <source>
        <dbReference type="ARBA" id="ARBA00023277"/>
    </source>
</evidence>
<dbReference type="CDD" id="cd05247">
    <property type="entry name" value="UDP_G4E_1_SDR_e"/>
    <property type="match status" value="1"/>
</dbReference>
<keyword evidence="13" id="KW-1185">Reference proteome</keyword>
<evidence type="ECO:0000313" key="12">
    <source>
        <dbReference type="EMBL" id="KAB8166424.1"/>
    </source>
</evidence>
<evidence type="ECO:0000313" key="13">
    <source>
        <dbReference type="Proteomes" id="UP000314251"/>
    </source>
</evidence>
<gene>
    <name evidence="12" type="primary">galE</name>
    <name evidence="12" type="ORF">FH607_011385</name>
</gene>
<sequence>MTSSRMGKILVTGGAGYIGSVVARQMLDQGYDVTVVDNLSTGHRASVPSDALFVDCDVAEVHEVLDSSYDAVFHLAASAEVAESVLRPEKYWRNNVIEAFYLLRAMRRSNVKRLVVSSSCAVYGEASGTHLSVDSPTRPINAYGASKLAVDHMIHHECEAHGLAAVSLRYFNVAGSYRDLGERHSPESHLIPLVLQVALGVRERIAVHGNDYPTPDGTCVRDYVHVADIANGHALALSSLVSGGHKVYNLGNGNGFSVRQVIEAAREVTGSPIPEVTGPRRGGDPPILVASAARAVEELGWRPQYPDLNKMISDAWDFHRKVL</sequence>
<dbReference type="OrthoDB" id="9801785at2"/>
<dbReference type="InterPro" id="IPR005886">
    <property type="entry name" value="UDP_G4E"/>
</dbReference>
<comment type="cofactor">
    <cofactor evidence="2 10">
        <name>NAD(+)</name>
        <dbReference type="ChEBI" id="CHEBI:57540"/>
    </cofactor>
</comment>
<comment type="caution">
    <text evidence="12">The sequence shown here is derived from an EMBL/GenBank/DDBJ whole genome shotgun (WGS) entry which is preliminary data.</text>
</comment>
<protein>
    <recommendedName>
        <fullName evidence="6 10">UDP-glucose 4-epimerase</fullName>
        <ecNumber evidence="5 10">5.1.3.2</ecNumber>
    </recommendedName>
</protein>
<dbReference type="NCBIfam" id="TIGR01179">
    <property type="entry name" value="galE"/>
    <property type="match status" value="1"/>
</dbReference>
<name>A0A5N6AC82_9ACTN</name>
<evidence type="ECO:0000259" key="11">
    <source>
        <dbReference type="Pfam" id="PF01370"/>
    </source>
</evidence>
<dbReference type="Pfam" id="PF01370">
    <property type="entry name" value="Epimerase"/>
    <property type="match status" value="1"/>
</dbReference>
<dbReference type="Gene3D" id="3.90.25.10">
    <property type="entry name" value="UDP-galactose 4-epimerase, domain 1"/>
    <property type="match status" value="1"/>
</dbReference>
<keyword evidence="8 10" id="KW-0413">Isomerase</keyword>
<evidence type="ECO:0000256" key="2">
    <source>
        <dbReference type="ARBA" id="ARBA00001911"/>
    </source>
</evidence>
<comment type="catalytic activity">
    <reaction evidence="1 10">
        <text>UDP-alpha-D-glucose = UDP-alpha-D-galactose</text>
        <dbReference type="Rhea" id="RHEA:22168"/>
        <dbReference type="ChEBI" id="CHEBI:58885"/>
        <dbReference type="ChEBI" id="CHEBI:66914"/>
        <dbReference type="EC" id="5.1.3.2"/>
    </reaction>
</comment>
<dbReference type="GO" id="GO:0033499">
    <property type="term" value="P:galactose catabolic process via UDP-galactose, Leloir pathway"/>
    <property type="evidence" value="ECO:0007669"/>
    <property type="project" value="TreeGrafter"/>
</dbReference>